<dbReference type="InterPro" id="IPR001236">
    <property type="entry name" value="Lactate/malate_DH_N"/>
</dbReference>
<dbReference type="NCBIfam" id="TIGR01763">
    <property type="entry name" value="MalateDH_bact"/>
    <property type="match status" value="1"/>
</dbReference>
<gene>
    <name evidence="5" type="primary">mdh_11</name>
    <name evidence="5" type="ORF">SDC9_43299</name>
</gene>
<evidence type="ECO:0000256" key="2">
    <source>
        <dbReference type="ARBA" id="ARBA00023027"/>
    </source>
</evidence>
<reference evidence="5" key="1">
    <citation type="submission" date="2019-08" db="EMBL/GenBank/DDBJ databases">
        <authorList>
            <person name="Kucharzyk K."/>
            <person name="Murdoch R.W."/>
            <person name="Higgins S."/>
            <person name="Loffler F."/>
        </authorList>
    </citation>
    <scope>NUCLEOTIDE SEQUENCE</scope>
</reference>
<dbReference type="InterPro" id="IPR022383">
    <property type="entry name" value="Lactate/malate_DH_C"/>
</dbReference>
<evidence type="ECO:0000313" key="5">
    <source>
        <dbReference type="EMBL" id="MPL97111.1"/>
    </source>
</evidence>
<dbReference type="Pfam" id="PF00056">
    <property type="entry name" value="Ldh_1_N"/>
    <property type="match status" value="1"/>
</dbReference>
<dbReference type="EC" id="1.1.1.37" evidence="5"/>
<comment type="caution">
    <text evidence="5">The sequence shown here is derived from an EMBL/GenBank/DDBJ whole genome shotgun (WGS) entry which is preliminary data.</text>
</comment>
<dbReference type="SUPFAM" id="SSF51735">
    <property type="entry name" value="NAD(P)-binding Rossmann-fold domains"/>
    <property type="match status" value="1"/>
</dbReference>
<dbReference type="NCBIfam" id="NF004863">
    <property type="entry name" value="PRK06223.1"/>
    <property type="match status" value="1"/>
</dbReference>
<dbReference type="InterPro" id="IPR011275">
    <property type="entry name" value="Malate_DH_type3"/>
</dbReference>
<dbReference type="FunFam" id="3.90.110.10:FF:000004">
    <property type="entry name" value="Malate dehydrogenase"/>
    <property type="match status" value="1"/>
</dbReference>
<evidence type="ECO:0000259" key="4">
    <source>
        <dbReference type="Pfam" id="PF02866"/>
    </source>
</evidence>
<dbReference type="GO" id="GO:0004459">
    <property type="term" value="F:L-lactate dehydrogenase (NAD+) activity"/>
    <property type="evidence" value="ECO:0007669"/>
    <property type="project" value="TreeGrafter"/>
</dbReference>
<dbReference type="Pfam" id="PF02866">
    <property type="entry name" value="Ldh_1_C"/>
    <property type="match status" value="1"/>
</dbReference>
<accession>A0A644W087</accession>
<dbReference type="PANTHER" id="PTHR43128:SF16">
    <property type="entry name" value="L-LACTATE DEHYDROGENASE"/>
    <property type="match status" value="1"/>
</dbReference>
<dbReference type="PANTHER" id="PTHR43128">
    <property type="entry name" value="L-2-HYDROXYCARBOXYLATE DEHYDROGENASE (NAD(P)(+))"/>
    <property type="match status" value="1"/>
</dbReference>
<dbReference type="InterPro" id="IPR036291">
    <property type="entry name" value="NAD(P)-bd_dom_sf"/>
</dbReference>
<dbReference type="GO" id="GO:0030060">
    <property type="term" value="F:L-malate dehydrogenase (NAD+) activity"/>
    <property type="evidence" value="ECO:0007669"/>
    <property type="project" value="UniProtKB-EC"/>
</dbReference>
<dbReference type="HAMAP" id="MF_00487">
    <property type="entry name" value="Malate_dehydrog_3"/>
    <property type="match status" value="1"/>
</dbReference>
<keyword evidence="1 5" id="KW-0560">Oxidoreductase</keyword>
<feature type="domain" description="Lactate/malate dehydrogenase N-terminal" evidence="3">
    <location>
        <begin position="3"/>
        <end position="143"/>
    </location>
</feature>
<dbReference type="Gene3D" id="3.40.50.720">
    <property type="entry name" value="NAD(P)-binding Rossmann-like Domain"/>
    <property type="match status" value="1"/>
</dbReference>
<dbReference type="FunFam" id="3.40.50.720:FF:000018">
    <property type="entry name" value="Malate dehydrogenase"/>
    <property type="match status" value="1"/>
</dbReference>
<dbReference type="EMBL" id="VSSQ01000541">
    <property type="protein sequence ID" value="MPL97111.1"/>
    <property type="molecule type" value="Genomic_DNA"/>
</dbReference>
<organism evidence="5">
    <name type="scientific">bioreactor metagenome</name>
    <dbReference type="NCBI Taxonomy" id="1076179"/>
    <lineage>
        <taxon>unclassified sequences</taxon>
        <taxon>metagenomes</taxon>
        <taxon>ecological metagenomes</taxon>
    </lineage>
</organism>
<dbReference type="PIRSF" id="PIRSF000102">
    <property type="entry name" value="Lac_mal_DH"/>
    <property type="match status" value="1"/>
</dbReference>
<dbReference type="GO" id="GO:0006089">
    <property type="term" value="P:lactate metabolic process"/>
    <property type="evidence" value="ECO:0007669"/>
    <property type="project" value="TreeGrafter"/>
</dbReference>
<dbReference type="PRINTS" id="PR00086">
    <property type="entry name" value="LLDHDRGNASE"/>
</dbReference>
<dbReference type="Gene3D" id="3.90.110.10">
    <property type="entry name" value="Lactate dehydrogenase/glycoside hydrolase, family 4, C-terminal"/>
    <property type="match status" value="1"/>
</dbReference>
<dbReference type="SUPFAM" id="SSF56327">
    <property type="entry name" value="LDH C-terminal domain-like"/>
    <property type="match status" value="1"/>
</dbReference>
<dbReference type="InterPro" id="IPR015955">
    <property type="entry name" value="Lactate_DH/Glyco_Ohase_4_C"/>
</dbReference>
<dbReference type="InterPro" id="IPR001557">
    <property type="entry name" value="L-lactate/malate_DH"/>
</dbReference>
<protein>
    <submittedName>
        <fullName evidence="5">Malate dehydrogenase</fullName>
        <ecNumber evidence="5">1.1.1.37</ecNumber>
    </submittedName>
</protein>
<keyword evidence="2" id="KW-0520">NAD</keyword>
<name>A0A644W087_9ZZZZ</name>
<evidence type="ECO:0000256" key="1">
    <source>
        <dbReference type="ARBA" id="ARBA00023002"/>
    </source>
</evidence>
<proteinExistence type="inferred from homology"/>
<feature type="domain" description="Lactate/malate dehydrogenase C-terminal" evidence="4">
    <location>
        <begin position="148"/>
        <end position="304"/>
    </location>
</feature>
<dbReference type="AlphaFoldDB" id="A0A644W087"/>
<sequence>MKKITVIGAGNVGATCANVIAHKDLTREVVLVDIKEGVAEGKALDIWQTSSINNFNTRVVGVTNDYLKTKGSSIVVITSGLPRKPGMSRDDLIKTNAAIVKDVTEKVVKYSPEAIIIVVSNPLDVMTYAAYKAARKHSSRVFGMAGILDTGRYKAFLAEALDVSPKDIHSLLLGGHGDTMVPLPRFTSIAGIPVTDLLNKEEIDKIVERTKKGGGELVNLMGTSAWYAPGAAAAQMVEAIVDDQKRIFPVCAMLDGEYGLHDVYMGVPVKLGSRGIEEIIELNLNKEEKKMLEESANSVKGVMKVLDDMNLFED</sequence>
<evidence type="ECO:0000259" key="3">
    <source>
        <dbReference type="Pfam" id="PF00056"/>
    </source>
</evidence>
<dbReference type="CDD" id="cd01339">
    <property type="entry name" value="LDH-like_MDH"/>
    <property type="match status" value="1"/>
</dbReference>